<evidence type="ECO:0000313" key="2">
    <source>
        <dbReference type="Proteomes" id="UP000004080"/>
    </source>
</evidence>
<comment type="caution">
    <text evidence="1">The sequence shown here is derived from an EMBL/GenBank/DDBJ whole genome shotgun (WGS) entry which is preliminary data.</text>
</comment>
<dbReference type="Pfam" id="PF15573">
    <property type="entry name" value="Imm47"/>
    <property type="match status" value="1"/>
</dbReference>
<keyword evidence="2" id="KW-1185">Reference proteome</keyword>
<name>I8J6P9_9BACL</name>
<gene>
    <name evidence="1" type="ORF">A374_00135</name>
</gene>
<dbReference type="RefSeq" id="WP_007200138.1">
    <property type="nucleotide sequence ID" value="NZ_AKKV01000003.1"/>
</dbReference>
<organism evidence="1 2">
    <name type="scientific">Fictibacillus macauensis ZFHKF-1</name>
    <dbReference type="NCBI Taxonomy" id="1196324"/>
    <lineage>
        <taxon>Bacteria</taxon>
        <taxon>Bacillati</taxon>
        <taxon>Bacillota</taxon>
        <taxon>Bacilli</taxon>
        <taxon>Bacillales</taxon>
        <taxon>Fictibacillaceae</taxon>
        <taxon>Fictibacillus</taxon>
    </lineage>
</organism>
<dbReference type="OrthoDB" id="2232046at2"/>
<dbReference type="AlphaFoldDB" id="I8J6P9"/>
<dbReference type="Proteomes" id="UP000004080">
    <property type="component" value="Unassembled WGS sequence"/>
</dbReference>
<protein>
    <submittedName>
        <fullName evidence="1">Group-specific protein</fullName>
    </submittedName>
</protein>
<sequence length="264" mass="30517">MRERENLMNSIWFGEKSTVTQSEIKENILKAVTEKEALCNLIELYKIGDFSQKPLLIQLMNQTKDEAVLNLCIRVFLAVATHDDLRDTNNFRFLSRATEETINTFASAAVTSLSLEIIPYLLALLEEWEDISGTVVIIKDSIDFFLGFEDEVGEEATIDEIGNVYFNYCDENDLESYYFEKIPAFPGDLTKMLMQRVMVAMNHNEPLEMELIPSLLSIWTGEKVPGEYDTSVSTNLFKHFIEYVDRLSTKKWEKGQKYFYGFKL</sequence>
<dbReference type="EMBL" id="AKKV01000003">
    <property type="protein sequence ID" value="EIT87461.1"/>
    <property type="molecule type" value="Genomic_DNA"/>
</dbReference>
<evidence type="ECO:0000313" key="1">
    <source>
        <dbReference type="EMBL" id="EIT87461.1"/>
    </source>
</evidence>
<proteinExistence type="predicted"/>
<dbReference type="PATRIC" id="fig|1196324.3.peg.27"/>
<dbReference type="eggNOG" id="ENOG502Z8EQ">
    <property type="taxonomic scope" value="Bacteria"/>
</dbReference>
<reference evidence="1 2" key="1">
    <citation type="journal article" date="2012" name="J. Bacteriol.">
        <title>Genome of Bacillus macauensis ZFHKF-1, a Long-Chain-Forming Bacterium.</title>
        <authorList>
            <person name="Cai L."/>
            <person name="Zhang T."/>
        </authorList>
    </citation>
    <scope>NUCLEOTIDE SEQUENCE [LARGE SCALE GENOMIC DNA]</scope>
    <source>
        <strain evidence="1 2">ZFHKF-1</strain>
    </source>
</reference>
<accession>I8J6P9</accession>
<dbReference type="STRING" id="1196324.A374_00135"/>
<dbReference type="InterPro" id="IPR029076">
    <property type="entry name" value="Imm47"/>
</dbReference>